<feature type="compositionally biased region" description="Polar residues" evidence="1">
    <location>
        <begin position="270"/>
        <end position="283"/>
    </location>
</feature>
<feature type="compositionally biased region" description="Low complexity" evidence="1">
    <location>
        <begin position="236"/>
        <end position="248"/>
    </location>
</feature>
<name>A0A0G4M648_VERLO</name>
<evidence type="ECO:0000313" key="3">
    <source>
        <dbReference type="Proteomes" id="UP000045706"/>
    </source>
</evidence>
<reference evidence="3" key="1">
    <citation type="submission" date="2015-05" db="EMBL/GenBank/DDBJ databases">
        <authorList>
            <person name="Fogelqvist Johan"/>
        </authorList>
    </citation>
    <scope>NUCLEOTIDE SEQUENCE [LARGE SCALE GENOMIC DNA]</scope>
</reference>
<dbReference type="EMBL" id="CVQI01022224">
    <property type="protein sequence ID" value="CRK29758.1"/>
    <property type="molecule type" value="Genomic_DNA"/>
</dbReference>
<feature type="region of interest" description="Disordered" evidence="1">
    <location>
        <begin position="77"/>
        <end position="102"/>
    </location>
</feature>
<accession>A0A0G4M648</accession>
<dbReference type="AlphaFoldDB" id="A0A0G4M648"/>
<proteinExistence type="predicted"/>
<protein>
    <submittedName>
        <fullName evidence="2">Uncharacterized protein</fullName>
    </submittedName>
</protein>
<evidence type="ECO:0000256" key="1">
    <source>
        <dbReference type="SAM" id="MobiDB-lite"/>
    </source>
</evidence>
<gene>
    <name evidence="2" type="ORF">BN1723_003627</name>
</gene>
<sequence length="283" mass="31153">MFSPSQHEGGPATATRSRRRQRPLSSDNLVQAPKAKRRRLPLTEQTFQNPDANAAPAAPETYEVKADKAAHLDARQDGFGFESNPLPKKELSVRAKKPKAADRATKGDGSVILTTNNAYTVSKLPALPDRIRVDATGQQHGDIFSSGYALSLNHTHAITALFGALITGYHHQTLETPFHYVRPSEALGAFVDGPDRRFHDMDKPFREKLVQNSKEEDTLLRKYIDKARLEKWARSTAETAETEVAAYADEQTRAGAEQTDGDAETHDETPSSLRPNGSTNGTH</sequence>
<feature type="region of interest" description="Disordered" evidence="1">
    <location>
        <begin position="1"/>
        <end position="58"/>
    </location>
</feature>
<feature type="region of interest" description="Disordered" evidence="1">
    <location>
        <begin position="235"/>
        <end position="283"/>
    </location>
</feature>
<dbReference type="Proteomes" id="UP000045706">
    <property type="component" value="Unassembled WGS sequence"/>
</dbReference>
<feature type="compositionally biased region" description="Low complexity" evidence="1">
    <location>
        <begin position="49"/>
        <end position="58"/>
    </location>
</feature>
<organism evidence="2 3">
    <name type="scientific">Verticillium longisporum</name>
    <name type="common">Verticillium dahliae var. longisporum</name>
    <dbReference type="NCBI Taxonomy" id="100787"/>
    <lineage>
        <taxon>Eukaryota</taxon>
        <taxon>Fungi</taxon>
        <taxon>Dikarya</taxon>
        <taxon>Ascomycota</taxon>
        <taxon>Pezizomycotina</taxon>
        <taxon>Sordariomycetes</taxon>
        <taxon>Hypocreomycetidae</taxon>
        <taxon>Glomerellales</taxon>
        <taxon>Plectosphaerellaceae</taxon>
        <taxon>Verticillium</taxon>
    </lineage>
</organism>
<feature type="compositionally biased region" description="Basic and acidic residues" evidence="1">
    <location>
        <begin position="87"/>
        <end position="102"/>
    </location>
</feature>
<evidence type="ECO:0000313" key="2">
    <source>
        <dbReference type="EMBL" id="CRK29758.1"/>
    </source>
</evidence>